<evidence type="ECO:0000313" key="7">
    <source>
        <dbReference type="Proteomes" id="UP000441208"/>
    </source>
</evidence>
<dbReference type="Proteomes" id="UP000440367">
    <property type="component" value="Unassembled WGS sequence"/>
</dbReference>
<dbReference type="EMBL" id="QXGD01000580">
    <property type="protein sequence ID" value="KAE9233066.1"/>
    <property type="molecule type" value="Genomic_DNA"/>
</dbReference>
<name>A0A6A3Q7P4_9STRA</name>
<sequence length="122" mass="12909">MAVFNDVDATLLTGTVVLLPTPDAMTEGTAPYHPLFGPGSESPHASGKRPAPRGSGKSKAPSAKKQRKVPKKAIFTLNLLPRNDQDRPGKHRAGGYEPGPRSVSHRVSLGRPALLVQPDVVS</sequence>
<proteinExistence type="predicted"/>
<feature type="region of interest" description="Disordered" evidence="1">
    <location>
        <begin position="22"/>
        <end position="122"/>
    </location>
</feature>
<evidence type="ECO:0000313" key="3">
    <source>
        <dbReference type="EMBL" id="KAE9099384.1"/>
    </source>
</evidence>
<gene>
    <name evidence="4" type="ORF">PF002_g12197</name>
    <name evidence="3" type="ORF">PF006_g23151</name>
    <name evidence="2" type="ORF">PF007_g26960</name>
</gene>
<organism evidence="2 7">
    <name type="scientific">Phytophthora fragariae</name>
    <dbReference type="NCBI Taxonomy" id="53985"/>
    <lineage>
        <taxon>Eukaryota</taxon>
        <taxon>Sar</taxon>
        <taxon>Stramenopiles</taxon>
        <taxon>Oomycota</taxon>
        <taxon>Peronosporomycetes</taxon>
        <taxon>Peronosporales</taxon>
        <taxon>Peronosporaceae</taxon>
        <taxon>Phytophthora</taxon>
    </lineage>
</organism>
<dbReference type="Proteomes" id="UP000441208">
    <property type="component" value="Unassembled WGS sequence"/>
</dbReference>
<reference evidence="5 6" key="1">
    <citation type="submission" date="2018-08" db="EMBL/GenBank/DDBJ databases">
        <title>Genomic investigation of the strawberry pathogen Phytophthora fragariae indicates pathogenicity is determined by transcriptional variation in three key races.</title>
        <authorList>
            <person name="Adams T.M."/>
            <person name="Armitage A.D."/>
            <person name="Sobczyk M.K."/>
            <person name="Bates H.J."/>
            <person name="Dunwell J.M."/>
            <person name="Nellist C.F."/>
            <person name="Harrison R.J."/>
        </authorList>
    </citation>
    <scope>NUCLEOTIDE SEQUENCE [LARGE SCALE GENOMIC DNA]</scope>
    <source>
        <strain evidence="4 5">BC-1</strain>
        <strain evidence="3 6">NOV-5</strain>
        <strain evidence="2 7">NOV-71</strain>
    </source>
</reference>
<evidence type="ECO:0000313" key="6">
    <source>
        <dbReference type="Proteomes" id="UP000440732"/>
    </source>
</evidence>
<evidence type="ECO:0000313" key="2">
    <source>
        <dbReference type="EMBL" id="KAE9070372.1"/>
    </source>
</evidence>
<dbReference type="EMBL" id="QXFZ01003234">
    <property type="protein sequence ID" value="KAE9070372.1"/>
    <property type="molecule type" value="Genomic_DNA"/>
</dbReference>
<dbReference type="AlphaFoldDB" id="A0A6A3Q7P4"/>
<accession>A0A6A3Q7P4</accession>
<evidence type="ECO:0000313" key="5">
    <source>
        <dbReference type="Proteomes" id="UP000440367"/>
    </source>
</evidence>
<comment type="caution">
    <text evidence="2">The sequence shown here is derived from an EMBL/GenBank/DDBJ whole genome shotgun (WGS) entry which is preliminary data.</text>
</comment>
<protein>
    <submittedName>
        <fullName evidence="2">Uncharacterized protein</fullName>
    </submittedName>
</protein>
<evidence type="ECO:0000256" key="1">
    <source>
        <dbReference type="SAM" id="MobiDB-lite"/>
    </source>
</evidence>
<feature type="compositionally biased region" description="Basic residues" evidence="1">
    <location>
        <begin position="62"/>
        <end position="71"/>
    </location>
</feature>
<dbReference type="Proteomes" id="UP000440732">
    <property type="component" value="Unassembled WGS sequence"/>
</dbReference>
<evidence type="ECO:0000313" key="4">
    <source>
        <dbReference type="EMBL" id="KAE9233066.1"/>
    </source>
</evidence>
<dbReference type="EMBL" id="QXGA01002345">
    <property type="protein sequence ID" value="KAE9099384.1"/>
    <property type="molecule type" value="Genomic_DNA"/>
</dbReference>